<evidence type="ECO:0000256" key="1">
    <source>
        <dbReference type="SAM" id="Phobius"/>
    </source>
</evidence>
<dbReference type="InterPro" id="IPR058058">
    <property type="entry name" value="CBU_0592-like"/>
</dbReference>
<keyword evidence="1" id="KW-0472">Membrane</keyword>
<evidence type="ECO:0000313" key="4">
    <source>
        <dbReference type="Proteomes" id="UP001597361"/>
    </source>
</evidence>
<keyword evidence="1" id="KW-0812">Transmembrane</keyword>
<dbReference type="EMBL" id="JBHUHR010000004">
    <property type="protein sequence ID" value="MFD2033565.1"/>
    <property type="molecule type" value="Genomic_DNA"/>
</dbReference>
<protein>
    <recommendedName>
        <fullName evidence="2">CBU-0592-like domain-containing protein</fullName>
    </recommendedName>
</protein>
<gene>
    <name evidence="3" type="ORF">ACFSKL_02125</name>
</gene>
<proteinExistence type="predicted"/>
<name>A0ABW4VHT5_9BACT</name>
<sequence>MKLLVDISGWLGSGLLIIAFAISSLQGQKYIRYAKYLNLFGGIMIAVNCYYYNALPSFASNIIWCIIATFTIYKTKKRQFSKIRAQYFPRKRSG</sequence>
<dbReference type="Pfam" id="PF26604">
    <property type="entry name" value="CBU_0592"/>
    <property type="match status" value="1"/>
</dbReference>
<keyword evidence="4" id="KW-1185">Reference proteome</keyword>
<keyword evidence="1" id="KW-1133">Transmembrane helix</keyword>
<reference evidence="4" key="1">
    <citation type="journal article" date="2019" name="Int. J. Syst. Evol. Microbiol.">
        <title>The Global Catalogue of Microorganisms (GCM) 10K type strain sequencing project: providing services to taxonomists for standard genome sequencing and annotation.</title>
        <authorList>
            <consortium name="The Broad Institute Genomics Platform"/>
            <consortium name="The Broad Institute Genome Sequencing Center for Infectious Disease"/>
            <person name="Wu L."/>
            <person name="Ma J."/>
        </authorList>
    </citation>
    <scope>NUCLEOTIDE SEQUENCE [LARGE SCALE GENOMIC DNA]</scope>
    <source>
        <strain evidence="4">CGMCC 1.15180</strain>
    </source>
</reference>
<accession>A0ABW4VHT5</accession>
<evidence type="ECO:0000313" key="3">
    <source>
        <dbReference type="EMBL" id="MFD2033565.1"/>
    </source>
</evidence>
<dbReference type="RefSeq" id="WP_376883084.1">
    <property type="nucleotide sequence ID" value="NZ_JBHUHR010000004.1"/>
</dbReference>
<feature type="transmembrane region" description="Helical" evidence="1">
    <location>
        <begin position="51"/>
        <end position="73"/>
    </location>
</feature>
<feature type="domain" description="CBU-0592-like" evidence="2">
    <location>
        <begin position="5"/>
        <end position="77"/>
    </location>
</feature>
<comment type="caution">
    <text evidence="3">The sequence shown here is derived from an EMBL/GenBank/DDBJ whole genome shotgun (WGS) entry which is preliminary data.</text>
</comment>
<organism evidence="3 4">
    <name type="scientific">Belliella marina</name>
    <dbReference type="NCBI Taxonomy" id="1644146"/>
    <lineage>
        <taxon>Bacteria</taxon>
        <taxon>Pseudomonadati</taxon>
        <taxon>Bacteroidota</taxon>
        <taxon>Cytophagia</taxon>
        <taxon>Cytophagales</taxon>
        <taxon>Cyclobacteriaceae</taxon>
        <taxon>Belliella</taxon>
    </lineage>
</organism>
<dbReference type="Proteomes" id="UP001597361">
    <property type="component" value="Unassembled WGS sequence"/>
</dbReference>
<evidence type="ECO:0000259" key="2">
    <source>
        <dbReference type="Pfam" id="PF26604"/>
    </source>
</evidence>